<name>A0A0R1KI66_9LACO</name>
<dbReference type="SMART" id="SM00347">
    <property type="entry name" value="HTH_MARR"/>
    <property type="match status" value="1"/>
</dbReference>
<organism evidence="5 6">
    <name type="scientific">Companilactobacillus nodensis DSM 19682 = JCM 14932 = NBRC 107160</name>
    <dbReference type="NCBI Taxonomy" id="1423775"/>
    <lineage>
        <taxon>Bacteria</taxon>
        <taxon>Bacillati</taxon>
        <taxon>Bacillota</taxon>
        <taxon>Bacilli</taxon>
        <taxon>Lactobacillales</taxon>
        <taxon>Lactobacillaceae</taxon>
        <taxon>Companilactobacillus</taxon>
    </lineage>
</organism>
<dbReference type="Gene3D" id="1.10.10.10">
    <property type="entry name" value="Winged helix-like DNA-binding domain superfamily/Winged helix DNA-binding domain"/>
    <property type="match status" value="1"/>
</dbReference>
<dbReference type="AlphaFoldDB" id="A0A0R1KI66"/>
<dbReference type="PATRIC" id="fig|1423775.4.peg.424"/>
<dbReference type="EMBL" id="AZDZ01000011">
    <property type="protein sequence ID" value="KRK79714.1"/>
    <property type="molecule type" value="Genomic_DNA"/>
</dbReference>
<dbReference type="Pfam" id="PF01047">
    <property type="entry name" value="MarR"/>
    <property type="match status" value="1"/>
</dbReference>
<keyword evidence="2" id="KW-0238">DNA-binding</keyword>
<proteinExistence type="predicted"/>
<dbReference type="InterPro" id="IPR000835">
    <property type="entry name" value="HTH_MarR-typ"/>
</dbReference>
<dbReference type="InterPro" id="IPR036388">
    <property type="entry name" value="WH-like_DNA-bd_sf"/>
</dbReference>
<dbReference type="eggNOG" id="COG1846">
    <property type="taxonomic scope" value="Bacteria"/>
</dbReference>
<evidence type="ECO:0000256" key="1">
    <source>
        <dbReference type="ARBA" id="ARBA00023015"/>
    </source>
</evidence>
<dbReference type="PANTHER" id="PTHR42756">
    <property type="entry name" value="TRANSCRIPTIONAL REGULATOR, MARR"/>
    <property type="match status" value="1"/>
</dbReference>
<dbReference type="Proteomes" id="UP000051248">
    <property type="component" value="Unassembled WGS sequence"/>
</dbReference>
<keyword evidence="3" id="KW-0804">Transcription</keyword>
<gene>
    <name evidence="5" type="ORF">FD03_GL000415</name>
</gene>
<dbReference type="PROSITE" id="PS50995">
    <property type="entry name" value="HTH_MARR_2"/>
    <property type="match status" value="1"/>
</dbReference>
<dbReference type="STRING" id="1423775.FD03_GL000415"/>
<dbReference type="PRINTS" id="PR00598">
    <property type="entry name" value="HTHMARR"/>
</dbReference>
<keyword evidence="6" id="KW-1185">Reference proteome</keyword>
<dbReference type="InterPro" id="IPR036390">
    <property type="entry name" value="WH_DNA-bd_sf"/>
</dbReference>
<sequence length="232" mass="27064">MSTLTDDLMKQLHFISEASNNFMHQNKQRLSGQQRVLAILRLEDGLSQRYLTELLDLRPSSVAELLKKLETNGDITRKEDDNDKRTKLVYLTEAGRKKADKNASLKDEDYSETFFSGLNEDEKQSFSDNLTKIANGWDDDFKQQADKFVDPMDRMQQMQKVHETMMEKFGNQWQDMSPEDMRHQMHKEMRKAMKNGDIPEGYGMGMGFMPGMMGRNCGHRGHGHRRPNNFRF</sequence>
<protein>
    <submittedName>
        <fullName evidence="5">Transcriptional regulator</fullName>
    </submittedName>
</protein>
<reference evidence="5 6" key="1">
    <citation type="journal article" date="2015" name="Genome Announc.">
        <title>Expanding the biotechnology potential of lactobacilli through comparative genomics of 213 strains and associated genera.</title>
        <authorList>
            <person name="Sun Z."/>
            <person name="Harris H.M."/>
            <person name="McCann A."/>
            <person name="Guo C."/>
            <person name="Argimon S."/>
            <person name="Zhang W."/>
            <person name="Yang X."/>
            <person name="Jeffery I.B."/>
            <person name="Cooney J.C."/>
            <person name="Kagawa T.F."/>
            <person name="Liu W."/>
            <person name="Song Y."/>
            <person name="Salvetti E."/>
            <person name="Wrobel A."/>
            <person name="Rasinkangas P."/>
            <person name="Parkhill J."/>
            <person name="Rea M.C."/>
            <person name="O'Sullivan O."/>
            <person name="Ritari J."/>
            <person name="Douillard F.P."/>
            <person name="Paul Ross R."/>
            <person name="Yang R."/>
            <person name="Briner A.E."/>
            <person name="Felis G.E."/>
            <person name="de Vos W.M."/>
            <person name="Barrangou R."/>
            <person name="Klaenhammer T.R."/>
            <person name="Caufield P.W."/>
            <person name="Cui Y."/>
            <person name="Zhang H."/>
            <person name="O'Toole P.W."/>
        </authorList>
    </citation>
    <scope>NUCLEOTIDE SEQUENCE [LARGE SCALE GENOMIC DNA]</scope>
    <source>
        <strain evidence="5 6">DSM 19682</strain>
    </source>
</reference>
<dbReference type="GO" id="GO:0003677">
    <property type="term" value="F:DNA binding"/>
    <property type="evidence" value="ECO:0007669"/>
    <property type="project" value="UniProtKB-KW"/>
</dbReference>
<dbReference type="SUPFAM" id="SSF46785">
    <property type="entry name" value="Winged helix' DNA-binding domain"/>
    <property type="match status" value="1"/>
</dbReference>
<dbReference type="OrthoDB" id="3254893at2"/>
<feature type="domain" description="HTH marR-type" evidence="4">
    <location>
        <begin position="5"/>
        <end position="135"/>
    </location>
</feature>
<evidence type="ECO:0000256" key="3">
    <source>
        <dbReference type="ARBA" id="ARBA00023163"/>
    </source>
</evidence>
<evidence type="ECO:0000313" key="6">
    <source>
        <dbReference type="Proteomes" id="UP000051248"/>
    </source>
</evidence>
<keyword evidence="1" id="KW-0805">Transcription regulation</keyword>
<comment type="caution">
    <text evidence="5">The sequence shown here is derived from an EMBL/GenBank/DDBJ whole genome shotgun (WGS) entry which is preliminary data.</text>
</comment>
<evidence type="ECO:0000259" key="4">
    <source>
        <dbReference type="PROSITE" id="PS50995"/>
    </source>
</evidence>
<dbReference type="RefSeq" id="WP_025023819.1">
    <property type="nucleotide sequence ID" value="NZ_AZDZ01000011.1"/>
</dbReference>
<dbReference type="GO" id="GO:0003700">
    <property type="term" value="F:DNA-binding transcription factor activity"/>
    <property type="evidence" value="ECO:0007669"/>
    <property type="project" value="InterPro"/>
</dbReference>
<accession>A0A0R1KI66</accession>
<evidence type="ECO:0000313" key="5">
    <source>
        <dbReference type="EMBL" id="KRK79714.1"/>
    </source>
</evidence>
<dbReference type="PANTHER" id="PTHR42756:SF1">
    <property type="entry name" value="TRANSCRIPTIONAL REPRESSOR OF EMRAB OPERON"/>
    <property type="match status" value="1"/>
</dbReference>
<evidence type="ECO:0000256" key="2">
    <source>
        <dbReference type="ARBA" id="ARBA00023125"/>
    </source>
</evidence>